<dbReference type="GO" id="GO:0015768">
    <property type="term" value="P:maltose transport"/>
    <property type="evidence" value="ECO:0007669"/>
    <property type="project" value="TreeGrafter"/>
</dbReference>
<dbReference type="Gene3D" id="3.40.190.10">
    <property type="entry name" value="Periplasmic binding protein-like II"/>
    <property type="match status" value="2"/>
</dbReference>
<dbReference type="PROSITE" id="PS51257">
    <property type="entry name" value="PROKAR_LIPOPROTEIN"/>
    <property type="match status" value="1"/>
</dbReference>
<dbReference type="EMBL" id="NRGR01000024">
    <property type="protein sequence ID" value="PCC38284.1"/>
    <property type="molecule type" value="Genomic_DNA"/>
</dbReference>
<dbReference type="InterPro" id="IPR006311">
    <property type="entry name" value="TAT_signal"/>
</dbReference>
<dbReference type="InterPro" id="IPR006059">
    <property type="entry name" value="SBP"/>
</dbReference>
<comment type="caution">
    <text evidence="5">The sequence shown here is derived from an EMBL/GenBank/DDBJ whole genome shotgun (WGS) entry which is preliminary data.</text>
</comment>
<evidence type="ECO:0000313" key="5">
    <source>
        <dbReference type="EMBL" id="PCC38284.1"/>
    </source>
</evidence>
<gene>
    <name evidence="5" type="ORF">CIK66_14710</name>
</gene>
<dbReference type="AlphaFoldDB" id="A0A2A3YG68"/>
<dbReference type="RefSeq" id="WP_096166042.1">
    <property type="nucleotide sequence ID" value="NZ_BAAAIQ010000004.1"/>
</dbReference>
<evidence type="ECO:0000256" key="3">
    <source>
        <dbReference type="ARBA" id="ARBA00022729"/>
    </source>
</evidence>
<feature type="signal peptide" evidence="4">
    <location>
        <begin position="1"/>
        <end position="28"/>
    </location>
</feature>
<evidence type="ECO:0000256" key="4">
    <source>
        <dbReference type="SAM" id="SignalP"/>
    </source>
</evidence>
<dbReference type="GeneID" id="95328191"/>
<proteinExistence type="inferred from homology"/>
<organism evidence="5 6">
    <name type="scientific">Brachybacterium alimentarium</name>
    <dbReference type="NCBI Taxonomy" id="47845"/>
    <lineage>
        <taxon>Bacteria</taxon>
        <taxon>Bacillati</taxon>
        <taxon>Actinomycetota</taxon>
        <taxon>Actinomycetes</taxon>
        <taxon>Micrococcales</taxon>
        <taxon>Dermabacteraceae</taxon>
        <taxon>Brachybacterium</taxon>
    </lineage>
</organism>
<dbReference type="SUPFAM" id="SSF53850">
    <property type="entry name" value="Periplasmic binding protein-like II"/>
    <property type="match status" value="1"/>
</dbReference>
<evidence type="ECO:0000313" key="6">
    <source>
        <dbReference type="Proteomes" id="UP000218598"/>
    </source>
</evidence>
<reference evidence="5 6" key="1">
    <citation type="journal article" date="2017" name="Elife">
        <title>Extensive horizontal gene transfer in cheese-associated bacteria.</title>
        <authorList>
            <person name="Bonham K.S."/>
            <person name="Wolfe B.E."/>
            <person name="Dutton R.J."/>
        </authorList>
    </citation>
    <scope>NUCLEOTIDE SEQUENCE [LARGE SCALE GENOMIC DNA]</scope>
    <source>
        <strain evidence="5 6">341_9</strain>
    </source>
</reference>
<dbReference type="OrthoDB" id="2510110at2"/>
<dbReference type="PROSITE" id="PS51318">
    <property type="entry name" value="TAT"/>
    <property type="match status" value="1"/>
</dbReference>
<protein>
    <submittedName>
        <fullName evidence="5">Sugar ABC transporter substrate-binding protein</fullName>
    </submittedName>
</protein>
<feature type="chain" id="PRO_5039027378" evidence="4">
    <location>
        <begin position="29"/>
        <end position="435"/>
    </location>
</feature>
<comment type="similarity">
    <text evidence="1">Belongs to the bacterial solute-binding protein 1 family.</text>
</comment>
<dbReference type="GO" id="GO:0042956">
    <property type="term" value="P:maltodextrin transmembrane transport"/>
    <property type="evidence" value="ECO:0007669"/>
    <property type="project" value="TreeGrafter"/>
</dbReference>
<keyword evidence="6" id="KW-1185">Reference proteome</keyword>
<evidence type="ECO:0000256" key="2">
    <source>
        <dbReference type="ARBA" id="ARBA00022448"/>
    </source>
</evidence>
<accession>A0A2A3YG68</accession>
<dbReference type="Pfam" id="PF01547">
    <property type="entry name" value="SBP_bac_1"/>
    <property type="match status" value="1"/>
</dbReference>
<keyword evidence="2" id="KW-0813">Transport</keyword>
<dbReference type="GO" id="GO:0055052">
    <property type="term" value="C:ATP-binding cassette (ABC) transporter complex, substrate-binding subunit-containing"/>
    <property type="evidence" value="ECO:0007669"/>
    <property type="project" value="TreeGrafter"/>
</dbReference>
<dbReference type="Proteomes" id="UP000218598">
    <property type="component" value="Unassembled WGS sequence"/>
</dbReference>
<dbReference type="PANTHER" id="PTHR30061:SF50">
    <property type="entry name" value="MALTOSE_MALTODEXTRIN-BINDING PERIPLASMIC PROTEIN"/>
    <property type="match status" value="1"/>
</dbReference>
<keyword evidence="3 4" id="KW-0732">Signal</keyword>
<dbReference type="GO" id="GO:1901982">
    <property type="term" value="F:maltose binding"/>
    <property type="evidence" value="ECO:0007669"/>
    <property type="project" value="TreeGrafter"/>
</dbReference>
<sequence length="435" mass="47145">MTLTRRALGATALAVPLTLAAGACSRSAVDAAQAATTRGPIRVWVSNNEQELAWGEAVTAAWNAEHPDEQVTLQEVPAGASSEEAISAAIVAGTTADLVFNASPAALPDWVRAGGLVDLTTFEGGREHIESRTGQRARDYAEDGGQGGYYQLPWKSNPVMVMFNKEIFAAAGIDPESPEMDTFGTFLEGSRQIVSSGASASAVWPAPTSDFYQPWFDFYPMYLAQTHGTLLVEDEATTFDSPDGLAVAELWRAMYEEGLAPREESTDDAMTMGTTAMQLAGPWAIATYKDQLDYGFMPVPSADGIAPEETITFADSKNVAMFSSSRNRLTAWEFLSFATSEEWDGKLLELSGQMPLRTDLLATYPDYFAEHPDYTSFADQADRVADVPYLSGAIEIWQRFRDEFSASAIFGKKSVADGLHDAAEQIDQLVQKGAR</sequence>
<dbReference type="PANTHER" id="PTHR30061">
    <property type="entry name" value="MALTOSE-BINDING PERIPLASMIC PROTEIN"/>
    <property type="match status" value="1"/>
</dbReference>
<evidence type="ECO:0000256" key="1">
    <source>
        <dbReference type="ARBA" id="ARBA00008520"/>
    </source>
</evidence>
<name>A0A2A3YG68_9MICO</name>